<evidence type="ECO:0000313" key="3">
    <source>
        <dbReference type="Proteomes" id="UP000509302"/>
    </source>
</evidence>
<dbReference type="InterPro" id="IPR029058">
    <property type="entry name" value="AB_hydrolase_fold"/>
</dbReference>
<dbReference type="AlphaFoldDB" id="A0A7H9AP52"/>
<evidence type="ECO:0000259" key="1">
    <source>
        <dbReference type="Pfam" id="PF00561"/>
    </source>
</evidence>
<dbReference type="Proteomes" id="UP000509302">
    <property type="component" value="Chromosome"/>
</dbReference>
<organism evidence="2 3">
    <name type="scientific">Costertonia aggregata</name>
    <dbReference type="NCBI Taxonomy" id="343403"/>
    <lineage>
        <taxon>Bacteria</taxon>
        <taxon>Pseudomonadati</taxon>
        <taxon>Bacteroidota</taxon>
        <taxon>Flavobacteriia</taxon>
        <taxon>Flavobacteriales</taxon>
        <taxon>Flavobacteriaceae</taxon>
        <taxon>Costertonia</taxon>
    </lineage>
</organism>
<feature type="domain" description="AB hydrolase-1" evidence="1">
    <location>
        <begin position="38"/>
        <end position="264"/>
    </location>
</feature>
<dbReference type="GO" id="GO:0046464">
    <property type="term" value="P:acylglycerol catabolic process"/>
    <property type="evidence" value="ECO:0007669"/>
    <property type="project" value="TreeGrafter"/>
</dbReference>
<dbReference type="InterPro" id="IPR050266">
    <property type="entry name" value="AB_hydrolase_sf"/>
</dbReference>
<dbReference type="SUPFAM" id="SSF53474">
    <property type="entry name" value="alpha/beta-Hydrolases"/>
    <property type="match status" value="1"/>
</dbReference>
<dbReference type="InterPro" id="IPR000073">
    <property type="entry name" value="AB_hydrolase_1"/>
</dbReference>
<sequence length="277" mass="31084">MVKNNKILYRTTSEKCLKRGYFDFKNGQIHYGTAGKGPALVLIHQSSSSMEEYVSLIPYLSDKYQVIVLDLPGHGMSSDSSSEPGVEEFTDVVLALINHLHIDNCSILGHHGGALMAMNFAYRFPERTKKIILSGTSGLKTEAEKTEFSQTLANKKKVVLEKDGKSLLLAWQRYVAYMPDAEVNDVLRPFLNSVMALMRPYDAHYAVLKWDRQSALENLSVPVLLLQGILDEFVSYQENLLGIIPNAEREEIENGGAFLFFDKPKKCAEIIDAFLSK</sequence>
<dbReference type="PANTHER" id="PTHR43798">
    <property type="entry name" value="MONOACYLGLYCEROL LIPASE"/>
    <property type="match status" value="1"/>
</dbReference>
<evidence type="ECO:0000313" key="2">
    <source>
        <dbReference type="EMBL" id="QLG45045.1"/>
    </source>
</evidence>
<name>A0A7H9AP52_9FLAO</name>
<keyword evidence="2" id="KW-0378">Hydrolase</keyword>
<proteinExistence type="predicted"/>
<dbReference type="EMBL" id="CP058595">
    <property type="protein sequence ID" value="QLG45045.1"/>
    <property type="molecule type" value="Genomic_DNA"/>
</dbReference>
<protein>
    <submittedName>
        <fullName evidence="2">Alpha/beta hydrolase</fullName>
    </submittedName>
</protein>
<keyword evidence="3" id="KW-1185">Reference proteome</keyword>
<dbReference type="PANTHER" id="PTHR43798:SF33">
    <property type="entry name" value="HYDROLASE, PUTATIVE (AFU_ORTHOLOGUE AFUA_2G14860)-RELATED"/>
    <property type="match status" value="1"/>
</dbReference>
<dbReference type="GO" id="GO:0047372">
    <property type="term" value="F:monoacylglycerol lipase activity"/>
    <property type="evidence" value="ECO:0007669"/>
    <property type="project" value="TreeGrafter"/>
</dbReference>
<dbReference type="Pfam" id="PF00561">
    <property type="entry name" value="Abhydrolase_1"/>
    <property type="match status" value="1"/>
</dbReference>
<dbReference type="Gene3D" id="3.40.50.1820">
    <property type="entry name" value="alpha/beta hydrolase"/>
    <property type="match status" value="1"/>
</dbReference>
<dbReference type="RefSeq" id="WP_179241335.1">
    <property type="nucleotide sequence ID" value="NZ_CP058595.1"/>
</dbReference>
<reference evidence="2 3" key="1">
    <citation type="journal article" date="2006" name="Int. J. Syst. Evol. Microbiol.">
        <title>Costertonia aggregata gen. nov., sp. nov., a mesophilic marine bacterium of the family Flavobacteriaceae, isolated from a mature biofilm.</title>
        <authorList>
            <person name="Kwon K.K."/>
            <person name="Lee Y.K."/>
            <person name="Lee H.K."/>
        </authorList>
    </citation>
    <scope>NUCLEOTIDE SEQUENCE [LARGE SCALE GENOMIC DNA]</scope>
    <source>
        <strain evidence="2 3">KCCM 42265</strain>
    </source>
</reference>
<dbReference type="KEGG" id="cagg:HYG79_06660"/>
<dbReference type="PRINTS" id="PR00111">
    <property type="entry name" value="ABHYDROLASE"/>
</dbReference>
<accession>A0A7H9AP52</accession>
<gene>
    <name evidence="2" type="ORF">HYG79_06660</name>
</gene>
<dbReference type="GO" id="GO:0016020">
    <property type="term" value="C:membrane"/>
    <property type="evidence" value="ECO:0007669"/>
    <property type="project" value="TreeGrafter"/>
</dbReference>